<comment type="caution">
    <text evidence="11">The sequence shown here is derived from an EMBL/GenBank/DDBJ whole genome shotgun (WGS) entry which is preliminary data.</text>
</comment>
<dbReference type="EMBL" id="AMGY01000008">
    <property type="protein sequence ID" value="EXJ78939.1"/>
    <property type="molecule type" value="Genomic_DNA"/>
</dbReference>
<keyword evidence="7 9" id="KW-0539">Nucleus</keyword>
<evidence type="ECO:0000256" key="9">
    <source>
        <dbReference type="RuleBase" id="RU364142"/>
    </source>
</evidence>
<dbReference type="GO" id="GO:0006357">
    <property type="term" value="P:regulation of transcription by RNA polymerase II"/>
    <property type="evidence" value="ECO:0007669"/>
    <property type="project" value="InterPro"/>
</dbReference>
<keyword evidence="12" id="KW-1185">Reference proteome</keyword>
<evidence type="ECO:0000256" key="10">
    <source>
        <dbReference type="SAM" id="MobiDB-lite"/>
    </source>
</evidence>
<protein>
    <recommendedName>
        <fullName evidence="3 9">Mediator of RNA polymerase II transcription subunit 5</fullName>
    </recommendedName>
    <alternativeName>
        <fullName evidence="8 9">Mediator complex subunit 5</fullName>
    </alternativeName>
</protein>
<dbReference type="PANTHER" id="PTHR35784">
    <property type="entry name" value="MEDIATOR OF RNA POLYMERASE II TRANSCRIPTION SUBUNIT 5"/>
    <property type="match status" value="1"/>
</dbReference>
<dbReference type="OrthoDB" id="5322661at2759"/>
<dbReference type="Proteomes" id="UP000019478">
    <property type="component" value="Unassembled WGS sequence"/>
</dbReference>
<dbReference type="STRING" id="1182542.W9Y990"/>
<comment type="similarity">
    <text evidence="2 9">Belongs to the Mediator complex subunit 5 family.</text>
</comment>
<comment type="subunit">
    <text evidence="9">Component of the Mediator complex.</text>
</comment>
<dbReference type="PANTHER" id="PTHR35784:SF1">
    <property type="entry name" value="MEDIATOR OF RNA POLYMERASE II TRANSCRIPTION SUBUNIT 5"/>
    <property type="match status" value="1"/>
</dbReference>
<dbReference type="GeneID" id="19172527"/>
<proteinExistence type="inferred from homology"/>
<evidence type="ECO:0000256" key="4">
    <source>
        <dbReference type="ARBA" id="ARBA00023015"/>
    </source>
</evidence>
<name>W9Y990_9EURO</name>
<evidence type="ECO:0000256" key="5">
    <source>
        <dbReference type="ARBA" id="ARBA00023159"/>
    </source>
</evidence>
<dbReference type="RefSeq" id="XP_007736727.1">
    <property type="nucleotide sequence ID" value="XM_007738537.1"/>
</dbReference>
<evidence type="ECO:0000256" key="6">
    <source>
        <dbReference type="ARBA" id="ARBA00023163"/>
    </source>
</evidence>
<feature type="region of interest" description="Disordered" evidence="10">
    <location>
        <begin position="175"/>
        <end position="200"/>
    </location>
</feature>
<gene>
    <name evidence="9" type="primary">MED5</name>
    <name evidence="11" type="ORF">A1O3_08439</name>
</gene>
<evidence type="ECO:0000256" key="1">
    <source>
        <dbReference type="ARBA" id="ARBA00004123"/>
    </source>
</evidence>
<dbReference type="Pfam" id="PF08689">
    <property type="entry name" value="Med5"/>
    <property type="match status" value="1"/>
</dbReference>
<sequence>MTVTKWTTLTRQCLLRRMSVSEFGDLVRSSGEIDGKKLFSALVECRASFCVAGDPLISLYLDHVGSSGLLSISDALLVLISKWNAAGTPWSQTPPECYGQTLQDLTMLVVSPKYKMTASEARIALLISSRWLSSVVRALPHELADSSSTGYTHVIEALGFLVASIAATDGGLEALSPADSQKADAQAGPGPGPGPEPRESLRHAFESCLPLYSTLSAQLMERLNTVLKHISLLDSGNPQEGTMSAQSSAMQALQFQVSIPESQMVASKAATIMYLESLLLTGATVDDSTAVNFICSRHQNDYHSAFTDLLRASFHILKTQALHPPRRLCYQQCQLFVQNKLPILLSMISASSFNSFHTEQAITETWAQVAPLLSDQVLAMTGSRFLHTCSLHHLMTVQAATQLMGSDDLPNSLSRGLYAKDDLVSQVRTSHMKGPKLVDELVRGDGSAPFISQSLVEIMHSYCHSKETQYLKELANMILRKPAAINCIALFIRPAYWLGPLCTLLDDWRWDEIHGEAQPVYDEFGAVFLLVLVTKTRLGLSNSDIGVRKKDGFLAQYLDQENPEESLDGLSEEKKTHLGNWINALYLAEGLSDELFTSCSPHDFYLLIPALLQQSVAAHHQGKLTQESLKAGLDYLLEPFLLPSLIPALNCIGSLLRENPTSAGIVLEALVKSPESADSQAIHQTILATCAPQLETNIRAFQPGNFDSVLKLLEQCPESSFSSAEHQEVQLQDGQLLHGLQSHLVALIASHGVLDVEKQASSPNVPAMVRRAVEVQGVEAALRALVGVLLQLSDSPDFLFSLDAVATLVTMTGNELRDILRVQYGTLGTLLKKGETLSAEAVVRLHRLVEAYTNLLAVHDMGLDSFSFAQQLTNIDTTNPNLDGNATASRGIDLQTETTQTDGIDQVLDEVAAMSNMDSNDADMNFDALYGLQSADMDLNDLDLDMF</sequence>
<evidence type="ECO:0000256" key="3">
    <source>
        <dbReference type="ARBA" id="ARBA00020628"/>
    </source>
</evidence>
<accession>W9Y990</accession>
<comment type="function">
    <text evidence="9">Component of the Mediator complex, a coactivator involved in the regulated transcription of nearly all RNA polymerase II-dependent genes. Mediator functions as a bridge to convey information from gene-specific regulatory proteins to the basal RNA polymerase II transcription machinery. Mediator is recruited to promoters by direct interactions with regulatory proteins and serves as a scaffold for the assembly of a functional preinitiation complex with RNA polymerase II and the general transcription factors.</text>
</comment>
<reference evidence="11 12" key="1">
    <citation type="submission" date="2013-03" db="EMBL/GenBank/DDBJ databases">
        <title>The Genome Sequence of Capronia epimyces CBS 606.96.</title>
        <authorList>
            <consortium name="The Broad Institute Genomics Platform"/>
            <person name="Cuomo C."/>
            <person name="de Hoog S."/>
            <person name="Gorbushina A."/>
            <person name="Walker B."/>
            <person name="Young S.K."/>
            <person name="Zeng Q."/>
            <person name="Gargeya S."/>
            <person name="Fitzgerald M."/>
            <person name="Haas B."/>
            <person name="Abouelleil A."/>
            <person name="Allen A.W."/>
            <person name="Alvarado L."/>
            <person name="Arachchi H.M."/>
            <person name="Berlin A.M."/>
            <person name="Chapman S.B."/>
            <person name="Gainer-Dewar J."/>
            <person name="Goldberg J."/>
            <person name="Griggs A."/>
            <person name="Gujja S."/>
            <person name="Hansen M."/>
            <person name="Howarth C."/>
            <person name="Imamovic A."/>
            <person name="Ireland A."/>
            <person name="Larimer J."/>
            <person name="McCowan C."/>
            <person name="Murphy C."/>
            <person name="Pearson M."/>
            <person name="Poon T.W."/>
            <person name="Priest M."/>
            <person name="Roberts A."/>
            <person name="Saif S."/>
            <person name="Shea T."/>
            <person name="Sisk P."/>
            <person name="Sykes S."/>
            <person name="Wortman J."/>
            <person name="Nusbaum C."/>
            <person name="Birren B."/>
        </authorList>
    </citation>
    <scope>NUCLEOTIDE SEQUENCE [LARGE SCALE GENOMIC DNA]</scope>
    <source>
        <strain evidence="11 12">CBS 606.96</strain>
    </source>
</reference>
<dbReference type="HOGENOM" id="CLU_004096_0_0_1"/>
<evidence type="ECO:0000313" key="12">
    <source>
        <dbReference type="Proteomes" id="UP000019478"/>
    </source>
</evidence>
<keyword evidence="5 9" id="KW-0010">Activator</keyword>
<dbReference type="GO" id="GO:0003712">
    <property type="term" value="F:transcription coregulator activity"/>
    <property type="evidence" value="ECO:0007669"/>
    <property type="project" value="InterPro"/>
</dbReference>
<evidence type="ECO:0000256" key="8">
    <source>
        <dbReference type="ARBA" id="ARBA00031256"/>
    </source>
</evidence>
<organism evidence="11 12">
    <name type="scientific">Capronia epimyces CBS 606.96</name>
    <dbReference type="NCBI Taxonomy" id="1182542"/>
    <lineage>
        <taxon>Eukaryota</taxon>
        <taxon>Fungi</taxon>
        <taxon>Dikarya</taxon>
        <taxon>Ascomycota</taxon>
        <taxon>Pezizomycotina</taxon>
        <taxon>Eurotiomycetes</taxon>
        <taxon>Chaetothyriomycetidae</taxon>
        <taxon>Chaetothyriales</taxon>
        <taxon>Herpotrichiellaceae</taxon>
        <taxon>Capronia</taxon>
    </lineage>
</organism>
<dbReference type="InterPro" id="IPR014801">
    <property type="entry name" value="Mediator_Med5_fun"/>
</dbReference>
<evidence type="ECO:0000256" key="7">
    <source>
        <dbReference type="ARBA" id="ARBA00023242"/>
    </source>
</evidence>
<dbReference type="eggNOG" id="ENOG502R1HB">
    <property type="taxonomic scope" value="Eukaryota"/>
</dbReference>
<dbReference type="GO" id="GO:0016592">
    <property type="term" value="C:mediator complex"/>
    <property type="evidence" value="ECO:0007669"/>
    <property type="project" value="InterPro"/>
</dbReference>
<keyword evidence="4 9" id="KW-0805">Transcription regulation</keyword>
<evidence type="ECO:0000313" key="11">
    <source>
        <dbReference type="EMBL" id="EXJ78939.1"/>
    </source>
</evidence>
<dbReference type="AlphaFoldDB" id="W9Y990"/>
<evidence type="ECO:0000256" key="2">
    <source>
        <dbReference type="ARBA" id="ARBA00008782"/>
    </source>
</evidence>
<keyword evidence="6 9" id="KW-0804">Transcription</keyword>
<comment type="subcellular location">
    <subcellularLocation>
        <location evidence="1 9">Nucleus</location>
    </subcellularLocation>
</comment>